<evidence type="ECO:0000256" key="4">
    <source>
        <dbReference type="SAM" id="MobiDB-lite"/>
    </source>
</evidence>
<dbReference type="PRINTS" id="PR00469">
    <property type="entry name" value="PNDRDTASEII"/>
</dbReference>
<protein>
    <submittedName>
        <fullName evidence="6">60S ribosomal protein L7-1-like protein</fullName>
    </submittedName>
</protein>
<dbReference type="Gene3D" id="3.50.50.60">
    <property type="entry name" value="FAD/NAD(P)-binding domain"/>
    <property type="match status" value="1"/>
</dbReference>
<reference evidence="6" key="2">
    <citation type="submission" date="2022-01" db="EMBL/GenBank/DDBJ databases">
        <authorList>
            <person name="Yamashiro T."/>
            <person name="Shiraishi A."/>
            <person name="Satake H."/>
            <person name="Nakayama K."/>
        </authorList>
    </citation>
    <scope>NUCLEOTIDE SEQUENCE</scope>
</reference>
<feature type="non-terminal residue" evidence="6">
    <location>
        <position position="1"/>
    </location>
</feature>
<evidence type="ECO:0000259" key="5">
    <source>
        <dbReference type="Pfam" id="PF08079"/>
    </source>
</evidence>
<sequence length="405" mass="44714">VANVDVKNALKAKDDVLCVSCDNNVLTLCHDLYLAKNKFSVHSKVRRALFSTPRTAKSMSLDTTPVVAKISGGDLIHSLCVKVQEEEKKVIYGMVEERKGRGTRIRGVLGGDTGIGSIYSLNHCPGVLGGDTYSEFALTVPKVTKNVFELAVVGFSRKLQKLRKFLGQGVENLVIIGSGPAGYTTTIYATRANLKPIVFEGYQVGGVLGGQLMTTIEVENIPGEADEQLRFCKSWLLNGCTRKRLKVVIFCAAKLHQSLDTKNVESSSVRLEGFSSSLVTGNVPVKNALANNVKTQEPSSPVRPSAPPNNGPQDGILDVMLTIMAEEERKPLNFVNEIVLKKRKNNEDWVNRRKEQLEQRVNKSKSDNFVIKKPKQFIREYRDKEADLMNMKHRGKRPVKGSGGE</sequence>
<dbReference type="Pfam" id="PF08079">
    <property type="entry name" value="Ribosomal_L30_N"/>
    <property type="match status" value="1"/>
</dbReference>
<evidence type="ECO:0000256" key="3">
    <source>
        <dbReference type="ARBA" id="ARBA00023002"/>
    </source>
</evidence>
<dbReference type="PANTHER" id="PTHR48105">
    <property type="entry name" value="THIOREDOXIN REDUCTASE 1-RELATED-RELATED"/>
    <property type="match status" value="1"/>
</dbReference>
<evidence type="ECO:0000313" key="7">
    <source>
        <dbReference type="Proteomes" id="UP001151760"/>
    </source>
</evidence>
<comment type="caution">
    <text evidence="6">The sequence shown here is derived from an EMBL/GenBank/DDBJ whole genome shotgun (WGS) entry which is preliminary data.</text>
</comment>
<dbReference type="InterPro" id="IPR050097">
    <property type="entry name" value="Ferredoxin-NADP_redctase_2"/>
</dbReference>
<evidence type="ECO:0000256" key="1">
    <source>
        <dbReference type="ARBA" id="ARBA00009333"/>
    </source>
</evidence>
<keyword evidence="2" id="KW-0285">Flavoprotein</keyword>
<dbReference type="InterPro" id="IPR012988">
    <property type="entry name" value="Ribosomal_uL30_N_euk"/>
</dbReference>
<reference evidence="6" key="1">
    <citation type="journal article" date="2022" name="Int. J. Mol. Sci.">
        <title>Draft Genome of Tanacetum Coccineum: Genomic Comparison of Closely Related Tanacetum-Family Plants.</title>
        <authorList>
            <person name="Yamashiro T."/>
            <person name="Shiraishi A."/>
            <person name="Nakayama K."/>
            <person name="Satake H."/>
        </authorList>
    </citation>
    <scope>NUCLEOTIDE SEQUENCE</scope>
</reference>
<dbReference type="EMBL" id="BQNB010020794">
    <property type="protein sequence ID" value="GJT99693.1"/>
    <property type="molecule type" value="Genomic_DNA"/>
</dbReference>
<organism evidence="6 7">
    <name type="scientific">Tanacetum coccineum</name>
    <dbReference type="NCBI Taxonomy" id="301880"/>
    <lineage>
        <taxon>Eukaryota</taxon>
        <taxon>Viridiplantae</taxon>
        <taxon>Streptophyta</taxon>
        <taxon>Embryophyta</taxon>
        <taxon>Tracheophyta</taxon>
        <taxon>Spermatophyta</taxon>
        <taxon>Magnoliopsida</taxon>
        <taxon>eudicotyledons</taxon>
        <taxon>Gunneridae</taxon>
        <taxon>Pentapetalae</taxon>
        <taxon>asterids</taxon>
        <taxon>campanulids</taxon>
        <taxon>Asterales</taxon>
        <taxon>Asteraceae</taxon>
        <taxon>Asteroideae</taxon>
        <taxon>Anthemideae</taxon>
        <taxon>Anthemidinae</taxon>
        <taxon>Tanacetum</taxon>
    </lineage>
</organism>
<proteinExistence type="inferred from homology"/>
<dbReference type="InterPro" id="IPR036188">
    <property type="entry name" value="FAD/NAD-bd_sf"/>
</dbReference>
<feature type="region of interest" description="Disordered" evidence="4">
    <location>
        <begin position="293"/>
        <end position="314"/>
    </location>
</feature>
<gene>
    <name evidence="6" type="ORF">Tco_1110032</name>
</gene>
<dbReference type="Proteomes" id="UP001151760">
    <property type="component" value="Unassembled WGS sequence"/>
</dbReference>
<keyword evidence="7" id="KW-1185">Reference proteome</keyword>
<keyword evidence="3" id="KW-0560">Oxidoreductase</keyword>
<dbReference type="SUPFAM" id="SSF51905">
    <property type="entry name" value="FAD/NAD(P)-binding domain"/>
    <property type="match status" value="1"/>
</dbReference>
<name>A0ABQ5IHP1_9ASTR</name>
<feature type="domain" description="Large ribosomal subunit protein uL30 N-terminal eukaryotes" evidence="5">
    <location>
        <begin position="335"/>
        <end position="396"/>
    </location>
</feature>
<evidence type="ECO:0000256" key="2">
    <source>
        <dbReference type="ARBA" id="ARBA00022630"/>
    </source>
</evidence>
<evidence type="ECO:0000313" key="6">
    <source>
        <dbReference type="EMBL" id="GJT99693.1"/>
    </source>
</evidence>
<comment type="similarity">
    <text evidence="1">Belongs to the class-II pyridine nucleotide-disulfide oxidoreductase family.</text>
</comment>
<accession>A0ABQ5IHP1</accession>